<dbReference type="EMBL" id="CADCWN010000241">
    <property type="protein sequence ID" value="CAA9581386.1"/>
    <property type="molecule type" value="Genomic_DNA"/>
</dbReference>
<dbReference type="Pfam" id="PF01261">
    <property type="entry name" value="AP_endonuc_2"/>
    <property type="match status" value="1"/>
</dbReference>
<organism evidence="2">
    <name type="scientific">uncultured Thermomicrobiales bacterium</name>
    <dbReference type="NCBI Taxonomy" id="1645740"/>
    <lineage>
        <taxon>Bacteria</taxon>
        <taxon>Pseudomonadati</taxon>
        <taxon>Thermomicrobiota</taxon>
        <taxon>Thermomicrobia</taxon>
        <taxon>Thermomicrobiales</taxon>
        <taxon>environmental samples</taxon>
    </lineage>
</organism>
<accession>A0A6J4VJN5</accession>
<gene>
    <name evidence="2" type="ORF">AVDCRST_MAG18-3184</name>
</gene>
<dbReference type="InterPro" id="IPR013022">
    <property type="entry name" value="Xyl_isomerase-like_TIM-brl"/>
</dbReference>
<name>A0A6J4VJN5_9BACT</name>
<dbReference type="AlphaFoldDB" id="A0A6J4VJN5"/>
<feature type="domain" description="Xylose isomerase-like TIM barrel" evidence="1">
    <location>
        <begin position="33"/>
        <end position="253"/>
    </location>
</feature>
<sequence>MEGEGGIDVRADQIALQMYTVRDRTAHDFAGTLRQVAEMGYRAIELAGYGGLSATALRSALDDCGLRAMAAHVPYAQFEERAEGLCAELKGLGCDFAVVPSLPQEYRADEALLRRAAANFNRWGATARDAGLRFAYHNHAFEFAPLGGGTAYDILVGETDPALVALELDLFWAQYGGVDAVALTRQLGTRAPLLHVKDMAPGDERADTPVGTGILPWPEVLAAGAEIGAEWYIVEQDHPNDSIEDVRTSLRNLERMAE</sequence>
<dbReference type="Gene3D" id="3.20.20.150">
    <property type="entry name" value="Divalent-metal-dependent TIM barrel enzymes"/>
    <property type="match status" value="1"/>
</dbReference>
<dbReference type="PANTHER" id="PTHR12110">
    <property type="entry name" value="HYDROXYPYRUVATE ISOMERASE"/>
    <property type="match status" value="1"/>
</dbReference>
<dbReference type="InterPro" id="IPR036237">
    <property type="entry name" value="Xyl_isomerase-like_sf"/>
</dbReference>
<evidence type="ECO:0000259" key="1">
    <source>
        <dbReference type="Pfam" id="PF01261"/>
    </source>
</evidence>
<dbReference type="InterPro" id="IPR050312">
    <property type="entry name" value="IolE/XylAMocC-like"/>
</dbReference>
<dbReference type="PANTHER" id="PTHR12110:SF41">
    <property type="entry name" value="INOSOSE DEHYDRATASE"/>
    <property type="match status" value="1"/>
</dbReference>
<protein>
    <recommendedName>
        <fullName evidence="1">Xylose isomerase-like TIM barrel domain-containing protein</fullName>
    </recommendedName>
</protein>
<evidence type="ECO:0000313" key="2">
    <source>
        <dbReference type="EMBL" id="CAA9581386.1"/>
    </source>
</evidence>
<dbReference type="SUPFAM" id="SSF51658">
    <property type="entry name" value="Xylose isomerase-like"/>
    <property type="match status" value="1"/>
</dbReference>
<proteinExistence type="predicted"/>
<reference evidence="2" key="1">
    <citation type="submission" date="2020-02" db="EMBL/GenBank/DDBJ databases">
        <authorList>
            <person name="Meier V. D."/>
        </authorList>
    </citation>
    <scope>NUCLEOTIDE SEQUENCE</scope>
    <source>
        <strain evidence="2">AVDCRST_MAG18</strain>
    </source>
</reference>